<dbReference type="RefSeq" id="WP_199022694.1">
    <property type="nucleotide sequence ID" value="NZ_JAELVR010000001.1"/>
</dbReference>
<dbReference type="PANTHER" id="PTHR32305">
    <property type="match status" value="1"/>
</dbReference>
<evidence type="ECO:0000256" key="2">
    <source>
        <dbReference type="SAM" id="Phobius"/>
    </source>
</evidence>
<feature type="transmembrane region" description="Helical" evidence="2">
    <location>
        <begin position="532"/>
        <end position="553"/>
    </location>
</feature>
<keyword evidence="2" id="KW-1133">Transmembrane helix</keyword>
<evidence type="ECO:0000313" key="3">
    <source>
        <dbReference type="EMBL" id="MBJ6369924.1"/>
    </source>
</evidence>
<comment type="caution">
    <text evidence="3">The sequence shown here is derived from an EMBL/GenBank/DDBJ whole genome shotgun (WGS) entry which is preliminary data.</text>
</comment>
<sequence length="1784" mass="189919">MSPRDMAPLPVPQAGEERRVPLPNGAVRIDRYDAAGRLERQKFPDGTERRYTHDAQGRLTAITGGDEEIRFRHGPRSLTAITAETETTIHSDAEGRPETVTQTVAGQTWTWRVMRDAEGAETGWHYPGAAAPLRFTDAPGGGRRLVCGLRAYYTLEHDPETGRSRIAFANGVTAEETIRHDAQPRLLSLSVSGDHTIGWDYDHDEAGRITAAGRERFAYDEEGRLTEAETAAGRTMYSHGDGLLTRADGPCPRTIGRGAAPMALWHEADGERTTYRYDAQGRRIAKSGPEGETRYAYDLLGQLCAVTLPDGRRIRYIHDGFGRLVGRVTPEGAVYYMVDAENRRVAEIDGAGRVACSYLWLGQMPVACIDGAPGRRLKASYHRAHAGRLVTGDAKGRLTLLAGDPFGADTPIPAEGPGHAGLFGDPETGLLLSGARWLDPVLAEFLTPDSWFGEIPDAAAAGRLKRILRTMPGGTDRFLSPATAYQWCALDPVNALDLNGHNWVGLIFTTISAFLWQMQLTSVALQMEVINIIMEVIFALAGVFGMIGVSGWLDEGFRDWYWRWSIFNLAPPAASYRLMVPFSLWLNGVMKIQPDRAWTLGSVVWERGSDFREIGERAKRDLVTLPSGTSFVSANPVATGGGTNPFGTGTTTRNALLVANTATQVSGTYTAGSPATLTGLTGTTAPLTDVFWNGDAVAVRLPGGGNEDHFTRLTSWPTAAGAVDVDPPLPAAFNGQVVEVRRLDRPWIRIESGTDRIARPIQFLSGNVLHVGAQIPEEIPTSGLTITEFLPAADRQQRNATSTPPVSFPSLTLMLRAGTGASVATFAVGNPLRIRNGTSARGRRVDRTRGTREILLDAELGGFPGPVDVVRLQTNGSAAAGQSIGTLPGAANRRLTAGRLTALRADDGVEIGGTGTAQPEIRIVQRVLLNVTVSALPAALQSGTVEADLMVPDPASSTAATASGGGRVFTTAEGDTEGFAAGQAVSLTGGGGGTGVIDSVDAAAHTITLTEATAIPDTTAVTLRRLTVQRQVPVDQVHAAGAEVLLIPANPASPANGNLLRIRPAGSADGGAVRRLSADPVVVAELTETLAGATTSALSVTRMVPDTAASLTNAAVVAVRPHLDYGGPPPVAVGDDVLIHGEDTVPGGDEDMIARIASINGNLAVLDEPQVFPATNTVLAFRVAATGQTAANAGLDEGMVMIPAAMDEDPLTRQEALQNHEMRHVFQEALWGPFFISMPIPWLFHLGFAAFGDDSADRNSKIMRHISLGGLDSVIALIAWGIGGAKSPTTITGHLQADRRIVQMPPDVDAGRLAKFDAGSRIDITRDDFEDLNAVETLSTENRTVTLRFAPNETRFPAGSEVSLVKSEFEQVRKTIQTWFSFNLEQLWADHIPVAWGRALSSLLNRDSWFPGLGLYLLGFYITSAQNTDDSRSPFEQDAAFHSGDLYTSIPLSEPREVFVGQFSRLVGFVQARFGGVAQRGDPATLLSIRLPAGGNVADVIGGADNGTDGTTQLVRLRQNWLLSFNPRVENVVGGLFAASSPGTYLLEMPGQLRDDSGALPDDVVLAGAMPTAFTERDRVIVRDVVTEPATTRDIFETERVTYAMQARDTSASYALRFPGGAAGQGQVDGLSYTAPLHSAATSQALEMTASYPATHPVFTGPGQEGDARLTEAQRTNLVRAFTLTIREITLPAVGPVAAGASVEFELPIAPREAVVTSARPAGASTDARVTIAAGRPARLTFFAPDAVTAAGPVDVELRFGLDPAGFPAAARKTMALQVQVTPT</sequence>
<gene>
    <name evidence="3" type="ORF">JF290_00165</name>
</gene>
<dbReference type="NCBIfam" id="TIGR01643">
    <property type="entry name" value="YD_repeat_2x"/>
    <property type="match status" value="4"/>
</dbReference>
<evidence type="ECO:0000313" key="4">
    <source>
        <dbReference type="Proteomes" id="UP000619079"/>
    </source>
</evidence>
<dbReference type="EMBL" id="JAELVR010000001">
    <property type="protein sequence ID" value="MBJ6369924.1"/>
    <property type="molecule type" value="Genomic_DNA"/>
</dbReference>
<dbReference type="InterPro" id="IPR031325">
    <property type="entry name" value="RHS_repeat"/>
</dbReference>
<name>A0A8J7LQM9_9RHOB</name>
<dbReference type="InterPro" id="IPR006530">
    <property type="entry name" value="YD"/>
</dbReference>
<proteinExistence type="predicted"/>
<organism evidence="3 4">
    <name type="scientific">Sedimentitalea arenosa</name>
    <dbReference type="NCBI Taxonomy" id="2798803"/>
    <lineage>
        <taxon>Bacteria</taxon>
        <taxon>Pseudomonadati</taxon>
        <taxon>Pseudomonadota</taxon>
        <taxon>Alphaproteobacteria</taxon>
        <taxon>Rhodobacterales</taxon>
        <taxon>Paracoccaceae</taxon>
        <taxon>Sedimentitalea</taxon>
    </lineage>
</organism>
<accession>A0A8J7LQM9</accession>
<reference evidence="3" key="1">
    <citation type="submission" date="2020-12" db="EMBL/GenBank/DDBJ databases">
        <title>Sedimentitalea sp. nov., isolated from sand in Incheon.</title>
        <authorList>
            <person name="Kim W."/>
        </authorList>
    </citation>
    <scope>NUCLEOTIDE SEQUENCE</scope>
    <source>
        <strain evidence="3">CAU 1593</strain>
    </source>
</reference>
<keyword evidence="2" id="KW-0472">Membrane</keyword>
<dbReference type="Pfam" id="PF05593">
    <property type="entry name" value="RHS_repeat"/>
    <property type="match status" value="3"/>
</dbReference>
<dbReference type="Proteomes" id="UP000619079">
    <property type="component" value="Unassembled WGS sequence"/>
</dbReference>
<dbReference type="PANTHER" id="PTHR32305:SF15">
    <property type="entry name" value="PROTEIN RHSA-RELATED"/>
    <property type="match status" value="1"/>
</dbReference>
<feature type="region of interest" description="Disordered" evidence="1">
    <location>
        <begin position="1"/>
        <end position="24"/>
    </location>
</feature>
<protein>
    <submittedName>
        <fullName evidence="3">Uncharacterized protein</fullName>
    </submittedName>
</protein>
<keyword evidence="4" id="KW-1185">Reference proteome</keyword>
<evidence type="ECO:0000256" key="1">
    <source>
        <dbReference type="SAM" id="MobiDB-lite"/>
    </source>
</evidence>
<keyword evidence="2" id="KW-0812">Transmembrane</keyword>
<dbReference type="InterPro" id="IPR050708">
    <property type="entry name" value="T6SS_VgrG/RHS"/>
</dbReference>
<feature type="transmembrane region" description="Helical" evidence="2">
    <location>
        <begin position="503"/>
        <end position="525"/>
    </location>
</feature>
<dbReference type="Gene3D" id="2.180.10.10">
    <property type="entry name" value="RHS repeat-associated core"/>
    <property type="match status" value="1"/>
</dbReference>